<gene>
    <name evidence="10" type="ORF">LR48_Vigan06g145800</name>
</gene>
<dbReference type="Pfam" id="PF17919">
    <property type="entry name" value="RT_RNaseH_2"/>
    <property type="match status" value="1"/>
</dbReference>
<dbReference type="FunFam" id="3.10.10.10:FF:000007">
    <property type="entry name" value="Retrovirus-related Pol polyprotein from transposon 17.6-like Protein"/>
    <property type="match status" value="1"/>
</dbReference>
<dbReference type="Proteomes" id="UP000053144">
    <property type="component" value="Chromosome 6"/>
</dbReference>
<dbReference type="InterPro" id="IPR050951">
    <property type="entry name" value="Retrovirus_Pol_polyprotein"/>
</dbReference>
<dbReference type="GO" id="GO:0003964">
    <property type="term" value="F:RNA-directed DNA polymerase activity"/>
    <property type="evidence" value="ECO:0007669"/>
    <property type="project" value="UniProtKB-KW"/>
</dbReference>
<evidence type="ECO:0000256" key="8">
    <source>
        <dbReference type="ARBA" id="ARBA00023268"/>
    </source>
</evidence>
<keyword evidence="3" id="KW-0548">Nucleotidyltransferase</keyword>
<dbReference type="FunFam" id="3.30.70.270:FF:000020">
    <property type="entry name" value="Transposon Tf2-6 polyprotein-like Protein"/>
    <property type="match status" value="1"/>
</dbReference>
<dbReference type="GO" id="GO:0008233">
    <property type="term" value="F:peptidase activity"/>
    <property type="evidence" value="ECO:0007669"/>
    <property type="project" value="UniProtKB-KW"/>
</dbReference>
<proteinExistence type="predicted"/>
<accession>A0A0L9UU95</accession>
<keyword evidence="8" id="KW-0511">Multifunctional enzyme</keyword>
<evidence type="ECO:0000259" key="9">
    <source>
        <dbReference type="PROSITE" id="PS50878"/>
    </source>
</evidence>
<dbReference type="Gene3D" id="3.30.70.270">
    <property type="match status" value="2"/>
</dbReference>
<keyword evidence="5" id="KW-0255">Endonuclease</keyword>
<dbReference type="SUPFAM" id="SSF56672">
    <property type="entry name" value="DNA/RNA polymerases"/>
    <property type="match status" value="1"/>
</dbReference>
<keyword evidence="1" id="KW-0645">Protease</keyword>
<dbReference type="CDD" id="cd01647">
    <property type="entry name" value="RT_LTR"/>
    <property type="match status" value="1"/>
</dbReference>
<dbReference type="PROSITE" id="PS50878">
    <property type="entry name" value="RT_POL"/>
    <property type="match status" value="1"/>
</dbReference>
<dbReference type="InterPro" id="IPR000477">
    <property type="entry name" value="RT_dom"/>
</dbReference>
<dbReference type="STRING" id="3914.A0A0L9UU95"/>
<keyword evidence="4" id="KW-0540">Nuclease</keyword>
<dbReference type="PANTHER" id="PTHR37984">
    <property type="entry name" value="PROTEIN CBG26694"/>
    <property type="match status" value="1"/>
</dbReference>
<dbReference type="Gene3D" id="3.10.10.10">
    <property type="entry name" value="HIV Type 1 Reverse Transcriptase, subunit A, domain 1"/>
    <property type="match status" value="1"/>
</dbReference>
<dbReference type="GO" id="GO:0006508">
    <property type="term" value="P:proteolysis"/>
    <property type="evidence" value="ECO:0007669"/>
    <property type="project" value="UniProtKB-KW"/>
</dbReference>
<dbReference type="PANTHER" id="PTHR37984:SF5">
    <property type="entry name" value="PROTEIN NYNRIN-LIKE"/>
    <property type="match status" value="1"/>
</dbReference>
<evidence type="ECO:0000256" key="4">
    <source>
        <dbReference type="ARBA" id="ARBA00022722"/>
    </source>
</evidence>
<organism evidence="10 11">
    <name type="scientific">Phaseolus angularis</name>
    <name type="common">Azuki bean</name>
    <name type="synonym">Vigna angularis</name>
    <dbReference type="NCBI Taxonomy" id="3914"/>
    <lineage>
        <taxon>Eukaryota</taxon>
        <taxon>Viridiplantae</taxon>
        <taxon>Streptophyta</taxon>
        <taxon>Embryophyta</taxon>
        <taxon>Tracheophyta</taxon>
        <taxon>Spermatophyta</taxon>
        <taxon>Magnoliopsida</taxon>
        <taxon>eudicotyledons</taxon>
        <taxon>Gunneridae</taxon>
        <taxon>Pentapetalae</taxon>
        <taxon>rosids</taxon>
        <taxon>fabids</taxon>
        <taxon>Fabales</taxon>
        <taxon>Fabaceae</taxon>
        <taxon>Papilionoideae</taxon>
        <taxon>50 kb inversion clade</taxon>
        <taxon>NPAAA clade</taxon>
        <taxon>indigoferoid/millettioid clade</taxon>
        <taxon>Phaseoleae</taxon>
        <taxon>Vigna</taxon>
    </lineage>
</organism>
<dbReference type="Pfam" id="PF00078">
    <property type="entry name" value="RVT_1"/>
    <property type="match status" value="1"/>
</dbReference>
<sequence>MAFEHAGRRVVVKGDPKLDKRVVGPEKLLKLSEVEAWAIVWSLEGEKGSKKEVEREESTEEPNRDLERILTRHAGVFQEPQGLPPNKKEKHRITLKEGTDPVNVRPYRYPHAMKEGIERQVSEMLHAGIIQPSINPYSSPVILVKKKDGSWRFCIDYRALNRTTVPNKFPIPVIEELLDELHGARYFSKVDLKAGYHQIRMNEDDMQKTAFRTPLGHYEFLVMSFGLTNAPSTFQSAMNDPLRTCLRRFVLIFFDDILIYSATWGEHLQHVEQVLSCLQQHHWVANQKKSEFGKKTIRYLGHVISGEEVQMDQEKIEGVIAWEEPKALKALRGFLGLTRYYRRFIRDYGKIAKPLTEMLKKGNFAWTETAREAMGRLKIAVTTAPVLALPDFSQPFQVECDASGTGIGAVLTQERRPIAYFSKALSEVTLGKSIYEKELMAVALAVQHWRPYLLGQKIRGVYGSEKSKVSVGTEGDDPSAATLDSQTARLRFRQCIKREPATGWLTRCHKKAARSWRARLRSKGTTGVLN</sequence>
<evidence type="ECO:0000313" key="10">
    <source>
        <dbReference type="EMBL" id="KOM46152.1"/>
    </source>
</evidence>
<name>A0A0L9UU95_PHAAN</name>
<evidence type="ECO:0000256" key="3">
    <source>
        <dbReference type="ARBA" id="ARBA00022695"/>
    </source>
</evidence>
<dbReference type="OMA" id="YILAYET"/>
<dbReference type="Gramene" id="KOM46152">
    <property type="protein sequence ID" value="KOM46152"/>
    <property type="gene ID" value="LR48_Vigan06g145800"/>
</dbReference>
<evidence type="ECO:0000256" key="1">
    <source>
        <dbReference type="ARBA" id="ARBA00022670"/>
    </source>
</evidence>
<dbReference type="GO" id="GO:0004519">
    <property type="term" value="F:endonuclease activity"/>
    <property type="evidence" value="ECO:0007669"/>
    <property type="project" value="UniProtKB-KW"/>
</dbReference>
<dbReference type="InterPro" id="IPR043128">
    <property type="entry name" value="Rev_trsase/Diguanyl_cyclase"/>
</dbReference>
<dbReference type="InterPro" id="IPR043502">
    <property type="entry name" value="DNA/RNA_pol_sf"/>
</dbReference>
<evidence type="ECO:0000313" key="11">
    <source>
        <dbReference type="Proteomes" id="UP000053144"/>
    </source>
</evidence>
<evidence type="ECO:0000256" key="5">
    <source>
        <dbReference type="ARBA" id="ARBA00022759"/>
    </source>
</evidence>
<evidence type="ECO:0000256" key="7">
    <source>
        <dbReference type="ARBA" id="ARBA00022918"/>
    </source>
</evidence>
<dbReference type="AlphaFoldDB" id="A0A0L9UU95"/>
<evidence type="ECO:0000256" key="6">
    <source>
        <dbReference type="ARBA" id="ARBA00022801"/>
    </source>
</evidence>
<dbReference type="InterPro" id="IPR041577">
    <property type="entry name" value="RT_RNaseH_2"/>
</dbReference>
<keyword evidence="2" id="KW-0808">Transferase</keyword>
<dbReference type="EMBL" id="CM003376">
    <property type="protein sequence ID" value="KOM46152.1"/>
    <property type="molecule type" value="Genomic_DNA"/>
</dbReference>
<evidence type="ECO:0000256" key="2">
    <source>
        <dbReference type="ARBA" id="ARBA00022679"/>
    </source>
</evidence>
<keyword evidence="7" id="KW-0695">RNA-directed DNA polymerase</keyword>
<reference evidence="11" key="1">
    <citation type="journal article" date="2015" name="Proc. Natl. Acad. Sci. U.S.A.">
        <title>Genome sequencing of adzuki bean (Vigna angularis) provides insight into high starch and low fat accumulation and domestication.</title>
        <authorList>
            <person name="Yang K."/>
            <person name="Tian Z."/>
            <person name="Chen C."/>
            <person name="Luo L."/>
            <person name="Zhao B."/>
            <person name="Wang Z."/>
            <person name="Yu L."/>
            <person name="Li Y."/>
            <person name="Sun Y."/>
            <person name="Li W."/>
            <person name="Chen Y."/>
            <person name="Li Y."/>
            <person name="Zhang Y."/>
            <person name="Ai D."/>
            <person name="Zhao J."/>
            <person name="Shang C."/>
            <person name="Ma Y."/>
            <person name="Wu B."/>
            <person name="Wang M."/>
            <person name="Gao L."/>
            <person name="Sun D."/>
            <person name="Zhang P."/>
            <person name="Guo F."/>
            <person name="Wang W."/>
            <person name="Li Y."/>
            <person name="Wang J."/>
            <person name="Varshney R.K."/>
            <person name="Wang J."/>
            <person name="Ling H.Q."/>
            <person name="Wan P."/>
        </authorList>
    </citation>
    <scope>NUCLEOTIDE SEQUENCE</scope>
    <source>
        <strain evidence="11">cv. Jingnong 6</strain>
    </source>
</reference>
<protein>
    <recommendedName>
        <fullName evidence="9">Reverse transcriptase domain-containing protein</fullName>
    </recommendedName>
</protein>
<keyword evidence="6" id="KW-0378">Hydrolase</keyword>
<feature type="domain" description="Reverse transcriptase" evidence="9">
    <location>
        <begin position="125"/>
        <end position="304"/>
    </location>
</feature>